<dbReference type="Gene3D" id="1.20.1720.10">
    <property type="entry name" value="Multidrug resistance protein D"/>
    <property type="match status" value="1"/>
</dbReference>
<comment type="subcellular location">
    <subcellularLocation>
        <location evidence="1">Membrane</location>
        <topology evidence="1">Multi-pass membrane protein</topology>
    </subcellularLocation>
</comment>
<organism evidence="7">
    <name type="scientific">mine drainage metagenome</name>
    <dbReference type="NCBI Taxonomy" id="410659"/>
    <lineage>
        <taxon>unclassified sequences</taxon>
        <taxon>metagenomes</taxon>
        <taxon>ecological metagenomes</taxon>
    </lineage>
</organism>
<dbReference type="InterPro" id="IPR011701">
    <property type="entry name" value="MFS"/>
</dbReference>
<dbReference type="SUPFAM" id="SSF103473">
    <property type="entry name" value="MFS general substrate transporter"/>
    <property type="match status" value="2"/>
</dbReference>
<feature type="transmembrane region" description="Helical" evidence="5">
    <location>
        <begin position="371"/>
        <end position="401"/>
    </location>
</feature>
<dbReference type="PANTHER" id="PTHR42718:SF39">
    <property type="entry name" value="ACTINORHODIN TRANSPORTER-RELATED"/>
    <property type="match status" value="1"/>
</dbReference>
<feature type="transmembrane region" description="Helical" evidence="5">
    <location>
        <begin position="346"/>
        <end position="365"/>
    </location>
</feature>
<dbReference type="EMBL" id="CABM01000060">
    <property type="protein sequence ID" value="CBH98712.1"/>
    <property type="molecule type" value="Genomic_DNA"/>
</dbReference>
<name>E6PUV5_9ZZZZ</name>
<dbReference type="CDD" id="cd17321">
    <property type="entry name" value="MFS_MMR_MDR_like"/>
    <property type="match status" value="1"/>
</dbReference>
<feature type="transmembrane region" description="Helical" evidence="5">
    <location>
        <begin position="119"/>
        <end position="141"/>
    </location>
</feature>
<dbReference type="Gene3D" id="1.20.1250.20">
    <property type="entry name" value="MFS general substrate transporter like domains"/>
    <property type="match status" value="1"/>
</dbReference>
<feature type="transmembrane region" description="Helical" evidence="5">
    <location>
        <begin position="20"/>
        <end position="43"/>
    </location>
</feature>
<evidence type="ECO:0000313" key="7">
    <source>
        <dbReference type="EMBL" id="CBH98712.1"/>
    </source>
</evidence>
<keyword evidence="2 5" id="KW-0812">Transmembrane</keyword>
<feature type="transmembrane region" description="Helical" evidence="5">
    <location>
        <begin position="87"/>
        <end position="107"/>
    </location>
</feature>
<evidence type="ECO:0000256" key="5">
    <source>
        <dbReference type="SAM" id="Phobius"/>
    </source>
</evidence>
<keyword evidence="3 5" id="KW-1133">Transmembrane helix</keyword>
<reference evidence="7" key="1">
    <citation type="submission" date="2009-10" db="EMBL/GenBank/DDBJ databases">
        <title>Diversity of trophic interactions inside an arsenic-rich microbial ecosystem.</title>
        <authorList>
            <person name="Bertin P.N."/>
            <person name="Heinrich-Salmeron A."/>
            <person name="Pelletier E."/>
            <person name="Goulhen-Chollet F."/>
            <person name="Arsene-Ploetze F."/>
            <person name="Gallien S."/>
            <person name="Calteau A."/>
            <person name="Vallenet D."/>
            <person name="Casiot C."/>
            <person name="Chane-Woon-Ming B."/>
            <person name="Giloteaux L."/>
            <person name="Barakat M."/>
            <person name="Bonnefoy V."/>
            <person name="Bruneel O."/>
            <person name="Chandler M."/>
            <person name="Cleiss J."/>
            <person name="Duran R."/>
            <person name="Elbaz-Poulichet F."/>
            <person name="Fonknechten N."/>
            <person name="Lauga B."/>
            <person name="Mornico D."/>
            <person name="Ortet P."/>
            <person name="Schaeffer C."/>
            <person name="Siguier P."/>
            <person name="Alexander Thil Smith A."/>
            <person name="Van Dorsselaer A."/>
            <person name="Weissenbach J."/>
            <person name="Medigue C."/>
            <person name="Le Paslier D."/>
        </authorList>
    </citation>
    <scope>NUCLEOTIDE SEQUENCE</scope>
</reference>
<evidence type="ECO:0000256" key="1">
    <source>
        <dbReference type="ARBA" id="ARBA00004141"/>
    </source>
</evidence>
<accession>E6PUV5</accession>
<feature type="transmembrane region" description="Helical" evidence="5">
    <location>
        <begin position="148"/>
        <end position="168"/>
    </location>
</feature>
<keyword evidence="4 5" id="KW-0472">Membrane</keyword>
<feature type="domain" description="Major facilitator superfamily (MFS) profile" evidence="6">
    <location>
        <begin position="21"/>
        <end position="474"/>
    </location>
</feature>
<feature type="transmembrane region" description="Helical" evidence="5">
    <location>
        <begin position="180"/>
        <end position="199"/>
    </location>
</feature>
<dbReference type="InterPro" id="IPR020846">
    <property type="entry name" value="MFS_dom"/>
</dbReference>
<dbReference type="Pfam" id="PF07690">
    <property type="entry name" value="MFS_1"/>
    <property type="match status" value="1"/>
</dbReference>
<feature type="transmembrane region" description="Helical" evidence="5">
    <location>
        <begin position="450"/>
        <end position="469"/>
    </location>
</feature>
<feature type="transmembrane region" description="Helical" evidence="5">
    <location>
        <begin position="211"/>
        <end position="231"/>
    </location>
</feature>
<feature type="transmembrane region" description="Helical" evidence="5">
    <location>
        <begin position="421"/>
        <end position="438"/>
    </location>
</feature>
<evidence type="ECO:0000256" key="3">
    <source>
        <dbReference type="ARBA" id="ARBA00022989"/>
    </source>
</evidence>
<evidence type="ECO:0000256" key="2">
    <source>
        <dbReference type="ARBA" id="ARBA00022692"/>
    </source>
</evidence>
<feature type="transmembrane region" description="Helical" evidence="5">
    <location>
        <begin position="55"/>
        <end position="75"/>
    </location>
</feature>
<proteinExistence type="predicted"/>
<protein>
    <submittedName>
        <fullName evidence="7">Major facilitator superfamily MFS_1</fullName>
    </submittedName>
</protein>
<dbReference type="InterPro" id="IPR036259">
    <property type="entry name" value="MFS_trans_sf"/>
</dbReference>
<comment type="caution">
    <text evidence="7">The sequence shown here is derived from an EMBL/GenBank/DDBJ whole genome shotgun (WGS) entry which is preliminary data.</text>
</comment>
<dbReference type="PANTHER" id="PTHR42718">
    <property type="entry name" value="MAJOR FACILITATOR SUPERFAMILY MULTIDRUG TRANSPORTER MFSC"/>
    <property type="match status" value="1"/>
</dbReference>
<sequence length="479" mass="49171">MNTTQSARTQPVSSSAMSGWQLAVLLAAMFMGQFDFFVVNVAAPSLRADLHASNGALQLIVGGYAFAYAAGLITGGRLGDLFGYRRMFVFGMAGFAVTSLLCSLAATPGQLVAARLAQGLAAAAMLPQVLALITATVPLAVRPRAIAWYGVASGLGSIAGQVLGGALITANLAGLGWRTIFLVNVPVGVIAALLAWRMLPTAPSRQPSGSDPFGAIGAAMTVAAVLVPLTIGRSAGWPVWTWVCMAAAIPLAMATLRWERHLTGRGGTPLFDDTLLRLPTFRAGLLANAAFMCFFGSFMFTLTLLLQAGLGLDAFHAGLAFAPAGIAFSVSALAARPLLTRYGRRVLLLGSLLTAGSLGVLAINLDLDGIHASLALIVCLTALASLGNGIVLPSLIGAALVDVAPERAGLAAGVLSTAQQFASAAGVAIIGALFFAAIPDLQDAGNYSVGMAWATAANFILVLLVASLIRRYIQAGQKH</sequence>
<feature type="transmembrane region" description="Helical" evidence="5">
    <location>
        <begin position="285"/>
        <end position="308"/>
    </location>
</feature>
<gene>
    <name evidence="7" type="ORF">CARN2_4194</name>
</gene>
<dbReference type="GO" id="GO:0016020">
    <property type="term" value="C:membrane"/>
    <property type="evidence" value="ECO:0007669"/>
    <property type="project" value="UniProtKB-SubCell"/>
</dbReference>
<evidence type="ECO:0000256" key="4">
    <source>
        <dbReference type="ARBA" id="ARBA00023136"/>
    </source>
</evidence>
<dbReference type="GO" id="GO:0022857">
    <property type="term" value="F:transmembrane transporter activity"/>
    <property type="evidence" value="ECO:0007669"/>
    <property type="project" value="InterPro"/>
</dbReference>
<evidence type="ECO:0000259" key="6">
    <source>
        <dbReference type="PROSITE" id="PS50850"/>
    </source>
</evidence>
<feature type="transmembrane region" description="Helical" evidence="5">
    <location>
        <begin position="237"/>
        <end position="256"/>
    </location>
</feature>
<dbReference type="PROSITE" id="PS50850">
    <property type="entry name" value="MFS"/>
    <property type="match status" value="1"/>
</dbReference>
<dbReference type="AlphaFoldDB" id="E6PUV5"/>
<feature type="transmembrane region" description="Helical" evidence="5">
    <location>
        <begin position="314"/>
        <end position="334"/>
    </location>
</feature>